<protein>
    <submittedName>
        <fullName evidence="2">DEXX-box atpase</fullName>
    </submittedName>
</protein>
<dbReference type="InterPro" id="IPR003593">
    <property type="entry name" value="AAA+_ATPase"/>
</dbReference>
<dbReference type="PATRIC" id="fig|55802.8.peg.2172"/>
<dbReference type="AlphaFoldDB" id="A0A0S1XE53"/>
<dbReference type="SUPFAM" id="SSF52540">
    <property type="entry name" value="P-loop containing nucleoside triphosphate hydrolases"/>
    <property type="match status" value="1"/>
</dbReference>
<dbReference type="InterPro" id="IPR025420">
    <property type="entry name" value="DUF4143"/>
</dbReference>
<evidence type="ECO:0000313" key="2">
    <source>
        <dbReference type="EMBL" id="ALM76089.1"/>
    </source>
</evidence>
<organism evidence="2 3">
    <name type="scientific">Thermococcus barophilus</name>
    <dbReference type="NCBI Taxonomy" id="55802"/>
    <lineage>
        <taxon>Archaea</taxon>
        <taxon>Methanobacteriati</taxon>
        <taxon>Methanobacteriota</taxon>
        <taxon>Thermococci</taxon>
        <taxon>Thermococcales</taxon>
        <taxon>Thermococcaceae</taxon>
        <taxon>Thermococcus</taxon>
    </lineage>
</organism>
<accession>A0A0S1XE53</accession>
<dbReference type="PANTHER" id="PTHR33295:SF18">
    <property type="entry name" value="AAA+ ATPASE DOMAIN-CONTAINING PROTEIN"/>
    <property type="match status" value="1"/>
</dbReference>
<dbReference type="STRING" id="55802.TBCH5v1_2190"/>
<reference evidence="2 3" key="1">
    <citation type="journal article" date="2016" name="Genome Announc.">
        <title>Complete genome sequence of the hyperthermophilic and piezophilic archaeon Thermococcus barophilus Ch5, capable of growth at the expense of hydrogenogenesis from carbon monoxide and formate.</title>
        <authorList>
            <person name="Oger P."/>
            <person name="Sokolova T.G."/>
            <person name="Kozhevnikova D.A."/>
            <person name="Taranov E.A."/>
            <person name="Vannier P."/>
            <person name="Lee H.S."/>
            <person name="Kwon K.K."/>
            <person name="Kang S.G."/>
            <person name="Lee J.H."/>
            <person name="Bonch-Osmolovskaya E.A."/>
            <person name="Lebedinsky A.V."/>
        </authorList>
    </citation>
    <scope>NUCLEOTIDE SEQUENCE [LARGE SCALE GENOMIC DNA]</scope>
    <source>
        <strain evidence="3">Ch5</strain>
    </source>
</reference>
<dbReference type="SMART" id="SM00382">
    <property type="entry name" value="AAA"/>
    <property type="match status" value="1"/>
</dbReference>
<dbReference type="Pfam" id="PF13173">
    <property type="entry name" value="AAA_14"/>
    <property type="match status" value="1"/>
</dbReference>
<dbReference type="Proteomes" id="UP000066042">
    <property type="component" value="Chromosome"/>
</dbReference>
<name>A0A0S1XE53_THEBA</name>
<dbReference type="Pfam" id="PF13635">
    <property type="entry name" value="DUF4143"/>
    <property type="match status" value="1"/>
</dbReference>
<sequence>MIGEIVKFNPWWEDREDYHIKLWKSQRYRWRPNWIDELSLEPFSLNFVLGPRQVGKTTGIKILISELIKKVEPERILYLNCEIFPDFITLRKLIEEFLKEEKEPFVFLDEVTSLREWWKAVKPLIDAGELENAVITVTGSSALKVRRDMELFPGRRGKGKTIEVLPLTFKEFIEVYGIKKWRLRYDEVLELFDKYLEIGGFPGSINGMPVDDILGSYMGEFVRFGKSLEIMKEVFSSLMLTIPSATSFRSLAEKTSGYSYKVVQDYLEFLRDLYVLEFAYLKEGSRVLYRREKKIFFRDPLLLRLFSLWSGTKPVESAIYENVVQEHLYRKFREVYYYRNKYEIDAIADGLKVEVKAGKAHRRYPRNVIVLEKEDIPIFLIELFS</sequence>
<feature type="domain" description="AAA+ ATPase" evidence="1">
    <location>
        <begin position="42"/>
        <end position="157"/>
    </location>
</feature>
<proteinExistence type="predicted"/>
<evidence type="ECO:0000313" key="3">
    <source>
        <dbReference type="Proteomes" id="UP000066042"/>
    </source>
</evidence>
<evidence type="ECO:0000259" key="1">
    <source>
        <dbReference type="SMART" id="SM00382"/>
    </source>
</evidence>
<dbReference type="EMBL" id="CP013050">
    <property type="protein sequence ID" value="ALM76089.1"/>
    <property type="molecule type" value="Genomic_DNA"/>
</dbReference>
<dbReference type="PANTHER" id="PTHR33295">
    <property type="entry name" value="ATPASE"/>
    <property type="match status" value="1"/>
</dbReference>
<dbReference type="GeneID" id="26137412"/>
<gene>
    <name evidence="2" type="ORF">TBCH5v1_2190</name>
</gene>
<dbReference type="RefSeq" id="WP_056934540.1">
    <property type="nucleotide sequence ID" value="NZ_CP013050.1"/>
</dbReference>
<dbReference type="InterPro" id="IPR027417">
    <property type="entry name" value="P-loop_NTPase"/>
</dbReference>
<dbReference type="InterPro" id="IPR041682">
    <property type="entry name" value="AAA_14"/>
</dbReference>